<feature type="chain" id="PRO_5034699526" evidence="6">
    <location>
        <begin position="25"/>
        <end position="517"/>
    </location>
</feature>
<reference evidence="8" key="1">
    <citation type="submission" date="2024-06" db="UniProtKB">
        <authorList>
            <consortium name="RefSeq"/>
        </authorList>
    </citation>
    <scope>NUCLEOTIDE SEQUENCE [LARGE SCALE GENOMIC DNA]</scope>
</reference>
<dbReference type="InterPro" id="IPR037579">
    <property type="entry name" value="FIB_ANG-like"/>
</dbReference>
<dbReference type="GO" id="GO:0005201">
    <property type="term" value="F:extracellular matrix structural constituent"/>
    <property type="evidence" value="ECO:0007669"/>
    <property type="project" value="TreeGrafter"/>
</dbReference>
<dbReference type="CDD" id="cd00087">
    <property type="entry name" value="FReD"/>
    <property type="match status" value="1"/>
</dbReference>
<evidence type="ECO:0000256" key="4">
    <source>
        <dbReference type="ARBA" id="ARBA00023180"/>
    </source>
</evidence>
<evidence type="ECO:0000313" key="8">
    <source>
        <dbReference type="Proteomes" id="UP000694844"/>
    </source>
</evidence>
<dbReference type="InterPro" id="IPR014716">
    <property type="entry name" value="Fibrinogen_a/b/g_C_1"/>
</dbReference>
<accession>A0A8B8AMN5</accession>
<dbReference type="InterPro" id="IPR002181">
    <property type="entry name" value="Fibrinogen_a/b/g_C_dom"/>
</dbReference>
<feature type="domain" description="Fibrinogen C-terminal" evidence="7">
    <location>
        <begin position="297"/>
        <end position="517"/>
    </location>
</feature>
<keyword evidence="3" id="KW-1015">Disulfide bond</keyword>
<dbReference type="PROSITE" id="PS51406">
    <property type="entry name" value="FIBRINOGEN_C_2"/>
    <property type="match status" value="1"/>
</dbReference>
<evidence type="ECO:0000313" key="9">
    <source>
        <dbReference type="RefSeq" id="XP_022292455.1"/>
    </source>
</evidence>
<dbReference type="Gene3D" id="3.90.215.10">
    <property type="entry name" value="Gamma Fibrinogen, chain A, domain 1"/>
    <property type="match status" value="1"/>
</dbReference>
<keyword evidence="2" id="KW-0964">Secreted</keyword>
<dbReference type="InterPro" id="IPR020837">
    <property type="entry name" value="Fibrinogen_CS"/>
</dbReference>
<evidence type="ECO:0000259" key="7">
    <source>
        <dbReference type="PROSITE" id="PS51406"/>
    </source>
</evidence>
<dbReference type="OrthoDB" id="7735550at2759"/>
<gene>
    <name evidence="9" type="primary">LOC111103459</name>
</gene>
<dbReference type="PANTHER" id="PTHR47221">
    <property type="entry name" value="FIBRINOGEN ALPHA CHAIN"/>
    <property type="match status" value="1"/>
</dbReference>
<keyword evidence="6" id="KW-0732">Signal</keyword>
<dbReference type="SMART" id="SM00186">
    <property type="entry name" value="FBG"/>
    <property type="match status" value="1"/>
</dbReference>
<dbReference type="KEGG" id="cvn:111103459"/>
<keyword evidence="4" id="KW-0325">Glycoprotein</keyword>
<dbReference type="Proteomes" id="UP000694844">
    <property type="component" value="Chromosome 1"/>
</dbReference>
<dbReference type="Pfam" id="PF00147">
    <property type="entry name" value="Fibrinogen_C"/>
    <property type="match status" value="1"/>
</dbReference>
<dbReference type="PANTHER" id="PTHR47221:SF5">
    <property type="entry name" value="FIBRINOGEN C-TERMINAL DOMAIN-CONTAINING PROTEIN"/>
    <property type="match status" value="1"/>
</dbReference>
<dbReference type="GO" id="GO:0030674">
    <property type="term" value="F:protein-macromolecule adaptor activity"/>
    <property type="evidence" value="ECO:0007669"/>
    <property type="project" value="TreeGrafter"/>
</dbReference>
<evidence type="ECO:0000256" key="5">
    <source>
        <dbReference type="SAM" id="Coils"/>
    </source>
</evidence>
<sequence>MATMPTGIYATGVFILSLSVSIQSESCSYKFNVWYPDSDVLNKLQVVELKVSNLSAYIDLEILKLKHNDLQELACLQNKTNQLELELIKSKLKEFTDKSASNDSKQHKELQIQISDLAQRLIQLESRISRRGGGGRKSRLKQERALDDTDHVSTNTLRASVSDLRSEWIMIKRDIFDIHKEIAYLKRDHNDVTNLTTRVQDTTETLRKTVDNFKTSLDHSAQTIRILNSNFDTLKQIVSTRNDEQLQTEFRKMTKKVSDLEKQLQTYGSNTSTLEKVVEKMVSTQLIPNGRIVETPTTNRTLPTDCDEVLSSGFSSNGVYRIQPIGSSNPFKVYCDFSQENLIVIQRREDGLQKFDRSWLEYKFGFGSLYGDFWLGNELIYQITNQRKYGLLIMLEDWEGKSGWAKYTEFKLDDHRNQYSLTVSGYSGSAGDSLSYHNGMKFSTEDTDNDLNMRNCAAENKAGWWFDSCYISNLNGVYHKGWYTHAQSTNSDGVVWFTWKDSEKYSLKKVEMKLFRM</sequence>
<name>A0A8B8AMN5_CRAVI</name>
<dbReference type="InterPro" id="IPR036056">
    <property type="entry name" value="Fibrinogen-like_C"/>
</dbReference>
<evidence type="ECO:0000256" key="1">
    <source>
        <dbReference type="ARBA" id="ARBA00004613"/>
    </source>
</evidence>
<dbReference type="RefSeq" id="XP_022292455.1">
    <property type="nucleotide sequence ID" value="XM_022436747.1"/>
</dbReference>
<proteinExistence type="predicted"/>
<keyword evidence="5" id="KW-0175">Coiled coil</keyword>
<dbReference type="GO" id="GO:0005577">
    <property type="term" value="C:fibrinogen complex"/>
    <property type="evidence" value="ECO:0007669"/>
    <property type="project" value="TreeGrafter"/>
</dbReference>
<reference evidence="9" key="2">
    <citation type="submission" date="2025-08" db="UniProtKB">
        <authorList>
            <consortium name="RefSeq"/>
        </authorList>
    </citation>
    <scope>IDENTIFICATION</scope>
    <source>
        <tissue evidence="9">Whole sample</tissue>
    </source>
</reference>
<dbReference type="PROSITE" id="PS00514">
    <property type="entry name" value="FIBRINOGEN_C_1"/>
    <property type="match status" value="1"/>
</dbReference>
<comment type="subcellular location">
    <subcellularLocation>
        <location evidence="1">Secreted</location>
    </subcellularLocation>
</comment>
<evidence type="ECO:0000256" key="2">
    <source>
        <dbReference type="ARBA" id="ARBA00022525"/>
    </source>
</evidence>
<dbReference type="GeneID" id="111103459"/>
<evidence type="ECO:0000256" key="3">
    <source>
        <dbReference type="ARBA" id="ARBA00023157"/>
    </source>
</evidence>
<keyword evidence="8" id="KW-1185">Reference proteome</keyword>
<dbReference type="GO" id="GO:0034116">
    <property type="term" value="P:positive regulation of heterotypic cell-cell adhesion"/>
    <property type="evidence" value="ECO:0007669"/>
    <property type="project" value="TreeGrafter"/>
</dbReference>
<dbReference type="AlphaFoldDB" id="A0A8B8AMN5"/>
<organism evidence="8 9">
    <name type="scientific">Crassostrea virginica</name>
    <name type="common">Eastern oyster</name>
    <dbReference type="NCBI Taxonomy" id="6565"/>
    <lineage>
        <taxon>Eukaryota</taxon>
        <taxon>Metazoa</taxon>
        <taxon>Spiralia</taxon>
        <taxon>Lophotrochozoa</taxon>
        <taxon>Mollusca</taxon>
        <taxon>Bivalvia</taxon>
        <taxon>Autobranchia</taxon>
        <taxon>Pteriomorphia</taxon>
        <taxon>Ostreida</taxon>
        <taxon>Ostreoidea</taxon>
        <taxon>Ostreidae</taxon>
        <taxon>Crassostrea</taxon>
    </lineage>
</organism>
<dbReference type="SUPFAM" id="SSF56496">
    <property type="entry name" value="Fibrinogen C-terminal domain-like"/>
    <property type="match status" value="1"/>
</dbReference>
<protein>
    <submittedName>
        <fullName evidence="9">Angiopoietin-related protein 7-like</fullName>
    </submittedName>
</protein>
<feature type="signal peptide" evidence="6">
    <location>
        <begin position="1"/>
        <end position="24"/>
    </location>
</feature>
<evidence type="ECO:0000256" key="6">
    <source>
        <dbReference type="SAM" id="SignalP"/>
    </source>
</evidence>
<feature type="coiled-coil region" evidence="5">
    <location>
        <begin position="66"/>
        <end position="127"/>
    </location>
</feature>